<keyword evidence="2" id="KW-1185">Reference proteome</keyword>
<reference evidence="1" key="1">
    <citation type="submission" date="2021-05" db="EMBL/GenBank/DDBJ databases">
        <authorList>
            <person name="Pan Q."/>
            <person name="Jouanno E."/>
            <person name="Zahm M."/>
            <person name="Klopp C."/>
            <person name="Cabau C."/>
            <person name="Louis A."/>
            <person name="Berthelot C."/>
            <person name="Parey E."/>
            <person name="Roest Crollius H."/>
            <person name="Montfort J."/>
            <person name="Robinson-Rechavi M."/>
            <person name="Bouchez O."/>
            <person name="Lampietro C."/>
            <person name="Lopez Roques C."/>
            <person name="Donnadieu C."/>
            <person name="Postlethwait J."/>
            <person name="Bobe J."/>
            <person name="Dillon D."/>
            <person name="Chandos A."/>
            <person name="von Hippel F."/>
            <person name="Guiguen Y."/>
        </authorList>
    </citation>
    <scope>NUCLEOTIDE SEQUENCE</scope>
    <source>
        <strain evidence="1">YG-Jan2019</strain>
    </source>
</reference>
<comment type="caution">
    <text evidence="1">The sequence shown here is derived from an EMBL/GenBank/DDBJ whole genome shotgun (WGS) entry which is preliminary data.</text>
</comment>
<proteinExistence type="predicted"/>
<sequence length="147" mass="15733">MDALFPSSPPLLLAPAVLGQASLPPDAVIVPPRCLSTDCGVIRRTAVGHNSSRVAGNTVRSFGCDFSLQEVLELKTQALQMKQDTIEFHLTNVLSQRSLGATTSQGPCHGGPCRGGERSARLAGVTLVLAWLAWWRQAQRSADSRAR</sequence>
<evidence type="ECO:0000313" key="2">
    <source>
        <dbReference type="Proteomes" id="UP001157502"/>
    </source>
</evidence>
<evidence type="ECO:0000313" key="1">
    <source>
        <dbReference type="EMBL" id="KAJ7989164.1"/>
    </source>
</evidence>
<dbReference type="EMBL" id="CM055757">
    <property type="protein sequence ID" value="KAJ7989164.1"/>
    <property type="molecule type" value="Genomic_DNA"/>
</dbReference>
<accession>A0ACC2FCU0</accession>
<protein>
    <submittedName>
        <fullName evidence="1">Uncharacterized protein</fullName>
    </submittedName>
</protein>
<dbReference type="Proteomes" id="UP001157502">
    <property type="component" value="Chromosome 30"/>
</dbReference>
<organism evidence="1 2">
    <name type="scientific">Dallia pectoralis</name>
    <name type="common">Alaska blackfish</name>
    <dbReference type="NCBI Taxonomy" id="75939"/>
    <lineage>
        <taxon>Eukaryota</taxon>
        <taxon>Metazoa</taxon>
        <taxon>Chordata</taxon>
        <taxon>Craniata</taxon>
        <taxon>Vertebrata</taxon>
        <taxon>Euteleostomi</taxon>
        <taxon>Actinopterygii</taxon>
        <taxon>Neopterygii</taxon>
        <taxon>Teleostei</taxon>
        <taxon>Protacanthopterygii</taxon>
        <taxon>Esociformes</taxon>
        <taxon>Umbridae</taxon>
        <taxon>Dallia</taxon>
    </lineage>
</organism>
<name>A0ACC2FCU0_DALPE</name>
<gene>
    <name evidence="1" type="ORF">DPEC_G00316670</name>
</gene>